<gene>
    <name evidence="2" type="ORF">A3D03_02770</name>
</gene>
<comment type="caution">
    <text evidence="2">The sequence shown here is derived from an EMBL/GenBank/DDBJ whole genome shotgun (WGS) entry which is preliminary data.</text>
</comment>
<evidence type="ECO:0000313" key="2">
    <source>
        <dbReference type="EMBL" id="OGG19952.1"/>
    </source>
</evidence>
<dbReference type="EMBL" id="MFJN01000064">
    <property type="protein sequence ID" value="OGG19952.1"/>
    <property type="molecule type" value="Genomic_DNA"/>
</dbReference>
<dbReference type="AlphaFoldDB" id="A0A1F6A657"/>
<dbReference type="Proteomes" id="UP000177092">
    <property type="component" value="Unassembled WGS sequence"/>
</dbReference>
<protein>
    <submittedName>
        <fullName evidence="2">Uncharacterized protein</fullName>
    </submittedName>
</protein>
<evidence type="ECO:0000313" key="3">
    <source>
        <dbReference type="Proteomes" id="UP000177092"/>
    </source>
</evidence>
<feature type="region of interest" description="Disordered" evidence="1">
    <location>
        <begin position="177"/>
        <end position="199"/>
    </location>
</feature>
<proteinExistence type="predicted"/>
<organism evidence="2 3">
    <name type="scientific">Candidatus Gottesmanbacteria bacterium RIFCSPHIGHO2_02_FULL_40_13</name>
    <dbReference type="NCBI Taxonomy" id="1798384"/>
    <lineage>
        <taxon>Bacteria</taxon>
        <taxon>Candidatus Gottesmaniibacteriota</taxon>
    </lineage>
</organism>
<name>A0A1F6A657_9BACT</name>
<sequence>MEKDMIDTAISKANFTYATMLKARGFLTVIHALPPEVRQFVDELLERGQSAYHIANQVYAKYSQQIEKLGLKPISSHAIQNYRDKYWIRSPAFTRLVIQGDESTKKQAEQIRKDFDSYIFAIEAVKMMKELAISSIQQAKSVYATTPSLNNLLQILFLSAERLLEVEMNFGLRRTVAPENTDSQQLEEKNEPSPFEMTEEKKKEWIAKQRMDIQRRTLTLDAMERVGRYAPHPITGEVIR</sequence>
<accession>A0A1F6A657</accession>
<reference evidence="2 3" key="1">
    <citation type="journal article" date="2016" name="Nat. Commun.">
        <title>Thousands of microbial genomes shed light on interconnected biogeochemical processes in an aquifer system.</title>
        <authorList>
            <person name="Anantharaman K."/>
            <person name="Brown C.T."/>
            <person name="Hug L.A."/>
            <person name="Sharon I."/>
            <person name="Castelle C.J."/>
            <person name="Probst A.J."/>
            <person name="Thomas B.C."/>
            <person name="Singh A."/>
            <person name="Wilkins M.J."/>
            <person name="Karaoz U."/>
            <person name="Brodie E.L."/>
            <person name="Williams K.H."/>
            <person name="Hubbard S.S."/>
            <person name="Banfield J.F."/>
        </authorList>
    </citation>
    <scope>NUCLEOTIDE SEQUENCE [LARGE SCALE GENOMIC DNA]</scope>
</reference>
<evidence type="ECO:0000256" key="1">
    <source>
        <dbReference type="SAM" id="MobiDB-lite"/>
    </source>
</evidence>